<dbReference type="RefSeq" id="WP_312748288.1">
    <property type="nucleotide sequence ID" value="NZ_CP116968.1"/>
</dbReference>
<gene>
    <name evidence="1" type="ORF">PQG83_07555</name>
</gene>
<dbReference type="KEGG" id="nneo:PQG83_07555"/>
<evidence type="ECO:0000313" key="1">
    <source>
        <dbReference type="EMBL" id="WNM63600.1"/>
    </source>
</evidence>
<keyword evidence="2" id="KW-1185">Reference proteome</keyword>
<reference evidence="1 2" key="1">
    <citation type="submission" date="2023-01" db="EMBL/GenBank/DDBJ databases">
        <title>Cultivation and genomic characterization of new, ubiquitous marine nitrite-oxidizing bacteria from the Nitrospirales.</title>
        <authorList>
            <person name="Mueller A.J."/>
            <person name="Daebeler A."/>
            <person name="Herbold C.W."/>
            <person name="Kirkegaard R.H."/>
            <person name="Daims H."/>
        </authorList>
    </citation>
    <scope>NUCLEOTIDE SEQUENCE [LARGE SCALE GENOMIC DNA]</scope>
    <source>
        <strain evidence="1 2">DK</strain>
    </source>
</reference>
<dbReference type="Proteomes" id="UP001302494">
    <property type="component" value="Chromosome"/>
</dbReference>
<evidence type="ECO:0000313" key="2">
    <source>
        <dbReference type="Proteomes" id="UP001302494"/>
    </source>
</evidence>
<organism evidence="1 2">
    <name type="scientific">Candidatus Nitrospira neomarina</name>
    <dbReference type="NCBI Taxonomy" id="3020899"/>
    <lineage>
        <taxon>Bacteria</taxon>
        <taxon>Pseudomonadati</taxon>
        <taxon>Nitrospirota</taxon>
        <taxon>Nitrospiria</taxon>
        <taxon>Nitrospirales</taxon>
        <taxon>Nitrospiraceae</taxon>
        <taxon>Nitrospira</taxon>
    </lineage>
</organism>
<sequence>MLIHSLQRKTLTNLGRACLLLFLLGYEGGSERAYGDSLNDDLVDLTGGVIPLLSYDPGGSFSGGGELFSGGRLSSRGDVRYLVKLKNQTGDPIEADSLILVVDKIQEMARLRDVTTSLDIQGTDGNTADGKPYFRVPVDGQAELSPYGESESFPIEIKNPDLLRLYPPVLRVRGIRKTASHAYQGALQNLVQEGVVTPEEAKQSIDQSQ</sequence>
<dbReference type="EMBL" id="CP116968">
    <property type="protein sequence ID" value="WNM63600.1"/>
    <property type="molecule type" value="Genomic_DNA"/>
</dbReference>
<protein>
    <submittedName>
        <fullName evidence="1">Uncharacterized protein</fullName>
    </submittedName>
</protein>
<accession>A0AA96JXX7</accession>
<name>A0AA96JXX7_9BACT</name>
<dbReference type="AlphaFoldDB" id="A0AA96JXX7"/>
<proteinExistence type="predicted"/>